<name>A0A7H1NRQ3_9PROT</name>
<reference evidence="3 4" key="1">
    <citation type="submission" date="2020-08" db="EMBL/GenBank/DDBJ databases">
        <title>Complete genome sequence of Entomobacter blattae G55GP.</title>
        <authorList>
            <person name="Poehlein A."/>
            <person name="Guzman J."/>
            <person name="Daniel R."/>
            <person name="Vilcinskas A."/>
        </authorList>
    </citation>
    <scope>NUCLEOTIDE SEQUENCE [LARGE SCALE GENOMIC DNA]</scope>
    <source>
        <strain evidence="3 4">G55GP</strain>
    </source>
</reference>
<dbReference type="RefSeq" id="WP_203412732.1">
    <property type="nucleotide sequence ID" value="NZ_CP060244.1"/>
</dbReference>
<dbReference type="Proteomes" id="UP000516349">
    <property type="component" value="Chromosome"/>
</dbReference>
<feature type="compositionally biased region" description="Basic and acidic residues" evidence="1">
    <location>
        <begin position="85"/>
        <end position="110"/>
    </location>
</feature>
<evidence type="ECO:0000256" key="1">
    <source>
        <dbReference type="SAM" id="MobiDB-lite"/>
    </source>
</evidence>
<keyword evidence="2" id="KW-0732">Signal</keyword>
<evidence type="ECO:0008006" key="5">
    <source>
        <dbReference type="Google" id="ProtNLM"/>
    </source>
</evidence>
<keyword evidence="4" id="KW-1185">Reference proteome</keyword>
<evidence type="ECO:0000313" key="4">
    <source>
        <dbReference type="Proteomes" id="UP000516349"/>
    </source>
</evidence>
<dbReference type="PROSITE" id="PS51257">
    <property type="entry name" value="PROKAR_LIPOPROTEIN"/>
    <property type="match status" value="1"/>
</dbReference>
<dbReference type="KEGG" id="ebla:JGUZn3_12370"/>
<dbReference type="EMBL" id="CP060244">
    <property type="protein sequence ID" value="QNT78463.1"/>
    <property type="molecule type" value="Genomic_DNA"/>
</dbReference>
<gene>
    <name evidence="3" type="ORF">JGUZn3_12370</name>
</gene>
<feature type="region of interest" description="Disordered" evidence="1">
    <location>
        <begin position="73"/>
        <end position="110"/>
    </location>
</feature>
<feature type="chain" id="PRO_5028836751" description="Entry exclusion protein" evidence="2">
    <location>
        <begin position="22"/>
        <end position="110"/>
    </location>
</feature>
<sequence length="110" mass="12632">MKKITRTCALSLFTIPLLLSACEKKAQTREWYIAHTEERVKRIVECKKDANLEVSLDCQNAMSAQTQVWAIGKKDEPVNSPDITKGFDPKHPWAWTEKKNDSTENKEPDK</sequence>
<dbReference type="NCBIfam" id="NF033894">
    <property type="entry name" value="Eex_IncN"/>
    <property type="match status" value="1"/>
</dbReference>
<organism evidence="3 4">
    <name type="scientific">Entomobacter blattae</name>
    <dbReference type="NCBI Taxonomy" id="2762277"/>
    <lineage>
        <taxon>Bacteria</taxon>
        <taxon>Pseudomonadati</taxon>
        <taxon>Pseudomonadota</taxon>
        <taxon>Alphaproteobacteria</taxon>
        <taxon>Acetobacterales</taxon>
        <taxon>Acetobacteraceae</taxon>
        <taxon>Entomobacter</taxon>
    </lineage>
</organism>
<dbReference type="AlphaFoldDB" id="A0A7H1NRQ3"/>
<proteinExistence type="predicted"/>
<dbReference type="InterPro" id="IPR047937">
    <property type="entry name" value="Eex_IncN-like"/>
</dbReference>
<evidence type="ECO:0000256" key="2">
    <source>
        <dbReference type="SAM" id="SignalP"/>
    </source>
</evidence>
<evidence type="ECO:0000313" key="3">
    <source>
        <dbReference type="EMBL" id="QNT78463.1"/>
    </source>
</evidence>
<feature type="signal peptide" evidence="2">
    <location>
        <begin position="1"/>
        <end position="21"/>
    </location>
</feature>
<accession>A0A7H1NRQ3</accession>
<protein>
    <recommendedName>
        <fullName evidence="5">Entry exclusion protein</fullName>
    </recommendedName>
</protein>